<dbReference type="EC" id="2.7.7.65" evidence="2"/>
<dbReference type="InParanoid" id="W0DV38"/>
<dbReference type="EMBL" id="CP007030">
    <property type="protein sequence ID" value="AHF00859.1"/>
    <property type="molecule type" value="Genomic_DNA"/>
</dbReference>
<dbReference type="GO" id="GO:0052621">
    <property type="term" value="F:diguanylate cyclase activity"/>
    <property type="evidence" value="ECO:0007669"/>
    <property type="project" value="UniProtKB-EC"/>
</dbReference>
<evidence type="ECO:0000313" key="5">
    <source>
        <dbReference type="EMBL" id="AHF00859.1"/>
    </source>
</evidence>
<comment type="cofactor">
    <cofactor evidence="1">
        <name>Mg(2+)</name>
        <dbReference type="ChEBI" id="CHEBI:18420"/>
    </cofactor>
</comment>
<name>W0DV38_9GAMM</name>
<sequence length="179" mass="20450">MDKLREDLKNAHKLAKTDSLTGIPNRHSLDEMIAEHIELAKTKAETFCMLVIDLDHFKNVNDKYGHLVGDTTLRYIAKLLDAETKGHDRIARYGGEEFIILLNKITYDNALRFAENIRNSIARKSLHIRGHKDPLHMTVSIGVAMYQIGETQDQLFQRADKALYAAKAKRNTVRGEHQL</sequence>
<dbReference type="HOGENOM" id="CLU_000445_11_16_6"/>
<protein>
    <recommendedName>
        <fullName evidence="2">diguanylate cyclase</fullName>
        <ecNumber evidence="2">2.7.7.65</ecNumber>
    </recommendedName>
</protein>
<dbReference type="PANTHER" id="PTHR45138:SF9">
    <property type="entry name" value="DIGUANYLATE CYCLASE DGCM-RELATED"/>
    <property type="match status" value="1"/>
</dbReference>
<feature type="domain" description="GGDEF" evidence="4">
    <location>
        <begin position="45"/>
        <end position="179"/>
    </location>
</feature>
<dbReference type="SMART" id="SM00267">
    <property type="entry name" value="GGDEF"/>
    <property type="match status" value="1"/>
</dbReference>
<dbReference type="Proteomes" id="UP000005380">
    <property type="component" value="Chromosome"/>
</dbReference>
<organism evidence="5 6">
    <name type="scientific">Thiomicrospira aerophila AL3</name>
    <dbReference type="NCBI Taxonomy" id="717772"/>
    <lineage>
        <taxon>Bacteria</taxon>
        <taxon>Pseudomonadati</taxon>
        <taxon>Pseudomonadota</taxon>
        <taxon>Gammaproteobacteria</taxon>
        <taxon>Thiotrichales</taxon>
        <taxon>Piscirickettsiaceae</taxon>
        <taxon>Thiomicrospira</taxon>
    </lineage>
</organism>
<reference evidence="5 6" key="1">
    <citation type="submission" date="2013-12" db="EMBL/GenBank/DDBJ databases">
        <authorList>
            <consortium name="DOE Joint Genome Institute"/>
            <person name="Kappler U."/>
            <person name="Huntemann M."/>
            <person name="Han J."/>
            <person name="Chen A."/>
            <person name="Kyrpides N."/>
            <person name="Mavromatis K."/>
            <person name="Markowitz V."/>
            <person name="Palaniappan K."/>
            <person name="Ivanova N."/>
            <person name="Schaumberg A."/>
            <person name="Pati A."/>
            <person name="Liolios K."/>
            <person name="Nordberg H.P."/>
            <person name="Cantor M.N."/>
            <person name="Hua S.X."/>
            <person name="Woyke T."/>
        </authorList>
    </citation>
    <scope>NUCLEOTIDE SEQUENCE [LARGE SCALE GENOMIC DNA]</scope>
    <source>
        <strain evidence="6">AL2</strain>
    </source>
</reference>
<dbReference type="InterPro" id="IPR043128">
    <property type="entry name" value="Rev_trsase/Diguanyl_cyclase"/>
</dbReference>
<dbReference type="InterPro" id="IPR000160">
    <property type="entry name" value="GGDEF_dom"/>
</dbReference>
<comment type="catalytic activity">
    <reaction evidence="3">
        <text>2 GTP = 3',3'-c-di-GMP + 2 diphosphate</text>
        <dbReference type="Rhea" id="RHEA:24898"/>
        <dbReference type="ChEBI" id="CHEBI:33019"/>
        <dbReference type="ChEBI" id="CHEBI:37565"/>
        <dbReference type="ChEBI" id="CHEBI:58805"/>
        <dbReference type="EC" id="2.7.7.65"/>
    </reaction>
</comment>
<dbReference type="NCBIfam" id="TIGR00254">
    <property type="entry name" value="GGDEF"/>
    <property type="match status" value="1"/>
</dbReference>
<dbReference type="PROSITE" id="PS50887">
    <property type="entry name" value="GGDEF"/>
    <property type="match status" value="1"/>
</dbReference>
<evidence type="ECO:0000256" key="1">
    <source>
        <dbReference type="ARBA" id="ARBA00001946"/>
    </source>
</evidence>
<keyword evidence="5" id="KW-0808">Transferase</keyword>
<dbReference type="SUPFAM" id="SSF55073">
    <property type="entry name" value="Nucleotide cyclase"/>
    <property type="match status" value="1"/>
</dbReference>
<dbReference type="eggNOG" id="COG3706">
    <property type="taxonomic scope" value="Bacteria"/>
</dbReference>
<keyword evidence="5" id="KW-0418">Kinase</keyword>
<evidence type="ECO:0000313" key="6">
    <source>
        <dbReference type="Proteomes" id="UP000005380"/>
    </source>
</evidence>
<dbReference type="Pfam" id="PF00990">
    <property type="entry name" value="GGDEF"/>
    <property type="match status" value="1"/>
</dbReference>
<dbReference type="InterPro" id="IPR050469">
    <property type="entry name" value="Diguanylate_Cyclase"/>
</dbReference>
<proteinExistence type="predicted"/>
<gene>
    <name evidence="5" type="ORF">THIAE_02895</name>
</gene>
<dbReference type="KEGG" id="tao:THIAE_02895"/>
<dbReference type="STRING" id="717772.THIAE_02895"/>
<accession>W0DV38</accession>
<dbReference type="Gene3D" id="3.30.70.270">
    <property type="match status" value="1"/>
</dbReference>
<dbReference type="AlphaFoldDB" id="W0DV38"/>
<dbReference type="CDD" id="cd01949">
    <property type="entry name" value="GGDEF"/>
    <property type="match status" value="1"/>
</dbReference>
<dbReference type="FunFam" id="3.30.70.270:FF:000001">
    <property type="entry name" value="Diguanylate cyclase domain protein"/>
    <property type="match status" value="1"/>
</dbReference>
<evidence type="ECO:0000256" key="3">
    <source>
        <dbReference type="ARBA" id="ARBA00034247"/>
    </source>
</evidence>
<keyword evidence="6" id="KW-1185">Reference proteome</keyword>
<dbReference type="GO" id="GO:0016301">
    <property type="term" value="F:kinase activity"/>
    <property type="evidence" value="ECO:0007669"/>
    <property type="project" value="UniProtKB-KW"/>
</dbReference>
<dbReference type="PANTHER" id="PTHR45138">
    <property type="entry name" value="REGULATORY COMPONENTS OF SENSORY TRANSDUCTION SYSTEM"/>
    <property type="match status" value="1"/>
</dbReference>
<dbReference type="InterPro" id="IPR029787">
    <property type="entry name" value="Nucleotide_cyclase"/>
</dbReference>
<evidence type="ECO:0000259" key="4">
    <source>
        <dbReference type="PROSITE" id="PS50887"/>
    </source>
</evidence>
<evidence type="ECO:0000256" key="2">
    <source>
        <dbReference type="ARBA" id="ARBA00012528"/>
    </source>
</evidence>